<evidence type="ECO:0000256" key="3">
    <source>
        <dbReference type="ARBA" id="ARBA00023163"/>
    </source>
</evidence>
<evidence type="ECO:0000259" key="4">
    <source>
        <dbReference type="PROSITE" id="PS50043"/>
    </source>
</evidence>
<organism evidence="5 6">
    <name type="scientific">Flavobacterium taihuense</name>
    <dbReference type="NCBI Taxonomy" id="2857508"/>
    <lineage>
        <taxon>Bacteria</taxon>
        <taxon>Pseudomonadati</taxon>
        <taxon>Bacteroidota</taxon>
        <taxon>Flavobacteriia</taxon>
        <taxon>Flavobacteriales</taxon>
        <taxon>Flavobacteriaceae</taxon>
        <taxon>Flavobacterium</taxon>
    </lineage>
</organism>
<keyword evidence="3" id="KW-0804">Transcription</keyword>
<evidence type="ECO:0000313" key="5">
    <source>
        <dbReference type="EMBL" id="MBW4360693.1"/>
    </source>
</evidence>
<dbReference type="RefSeq" id="WP_219317183.1">
    <property type="nucleotide sequence ID" value="NZ_JAHWYN010000007.1"/>
</dbReference>
<dbReference type="SMART" id="SM00421">
    <property type="entry name" value="HTH_LUXR"/>
    <property type="match status" value="1"/>
</dbReference>
<dbReference type="PANTHER" id="PTHR44688">
    <property type="entry name" value="DNA-BINDING TRANSCRIPTIONAL ACTIVATOR DEVR_DOSR"/>
    <property type="match status" value="1"/>
</dbReference>
<dbReference type="PROSITE" id="PS50043">
    <property type="entry name" value="HTH_LUXR_2"/>
    <property type="match status" value="1"/>
</dbReference>
<dbReference type="CDD" id="cd06170">
    <property type="entry name" value="LuxR_C_like"/>
    <property type="match status" value="1"/>
</dbReference>
<keyword evidence="6" id="KW-1185">Reference proteome</keyword>
<evidence type="ECO:0000256" key="2">
    <source>
        <dbReference type="ARBA" id="ARBA00023125"/>
    </source>
</evidence>
<gene>
    <name evidence="5" type="ORF">KZH69_09380</name>
</gene>
<comment type="caution">
    <text evidence="5">The sequence shown here is derived from an EMBL/GenBank/DDBJ whole genome shotgun (WGS) entry which is preliminary data.</text>
</comment>
<dbReference type="PANTHER" id="PTHR44688:SF16">
    <property type="entry name" value="DNA-BINDING TRANSCRIPTIONAL ACTIVATOR DEVR_DOSR"/>
    <property type="match status" value="1"/>
</dbReference>
<dbReference type="Pfam" id="PF00196">
    <property type="entry name" value="GerE"/>
    <property type="match status" value="1"/>
</dbReference>
<keyword evidence="2" id="KW-0238">DNA-binding</keyword>
<reference evidence="5 6" key="1">
    <citation type="submission" date="2021-07" db="EMBL/GenBank/DDBJ databases">
        <title>Flavobacterium sp. nov. isolated from sediment on the Taihu Lake.</title>
        <authorList>
            <person name="Qu J.-H."/>
        </authorList>
    </citation>
    <scope>NUCLEOTIDE SEQUENCE [LARGE SCALE GENOMIC DNA]</scope>
    <source>
        <strain evidence="5 6">NAS39</strain>
    </source>
</reference>
<evidence type="ECO:0000313" key="6">
    <source>
        <dbReference type="Proteomes" id="UP000812031"/>
    </source>
</evidence>
<sequence length="246" mass="28714">MPDYTLFHEFIKTFSPIGFRGINFDDSRMIELEKSMEINNQFFFVCDLIQMKILFTSKLSTKIIGVAPESVTPYHFFEATHPDDIERHSLGRTKLFKLAQELFIAREGTTMLSSNLKILGPDGKYKSLLFQCYLFYREEPIKTVYVLQIHTQIDWWKKNRNHYYVGNDLSYFKFPNEKLLQIGTVFSKRELEIIKLIELGLSSEQIAEKLFVSLNTVNTHRVNILKKSGKTRVSELIHDLVGQGML</sequence>
<dbReference type="EMBL" id="JAHWYN010000007">
    <property type="protein sequence ID" value="MBW4360693.1"/>
    <property type="molecule type" value="Genomic_DNA"/>
</dbReference>
<keyword evidence="1" id="KW-0805">Transcription regulation</keyword>
<evidence type="ECO:0000256" key="1">
    <source>
        <dbReference type="ARBA" id="ARBA00023015"/>
    </source>
</evidence>
<dbReference type="InterPro" id="IPR000792">
    <property type="entry name" value="Tscrpt_reg_LuxR_C"/>
</dbReference>
<feature type="domain" description="HTH luxR-type" evidence="4">
    <location>
        <begin position="179"/>
        <end position="244"/>
    </location>
</feature>
<accession>A0ABS6XXX2</accession>
<dbReference type="Proteomes" id="UP000812031">
    <property type="component" value="Unassembled WGS sequence"/>
</dbReference>
<protein>
    <submittedName>
        <fullName evidence="5">Helix-turn-helix transcriptional regulator</fullName>
    </submittedName>
</protein>
<dbReference type="PROSITE" id="PS00622">
    <property type="entry name" value="HTH_LUXR_1"/>
    <property type="match status" value="1"/>
</dbReference>
<proteinExistence type="predicted"/>
<name>A0ABS6XXX2_9FLAO</name>